<organism evidence="1 2">
    <name type="scientific">Arachis hypogaea</name>
    <name type="common">Peanut</name>
    <dbReference type="NCBI Taxonomy" id="3818"/>
    <lineage>
        <taxon>Eukaryota</taxon>
        <taxon>Viridiplantae</taxon>
        <taxon>Streptophyta</taxon>
        <taxon>Embryophyta</taxon>
        <taxon>Tracheophyta</taxon>
        <taxon>Spermatophyta</taxon>
        <taxon>Magnoliopsida</taxon>
        <taxon>eudicotyledons</taxon>
        <taxon>Gunneridae</taxon>
        <taxon>Pentapetalae</taxon>
        <taxon>rosids</taxon>
        <taxon>fabids</taxon>
        <taxon>Fabales</taxon>
        <taxon>Fabaceae</taxon>
        <taxon>Papilionoideae</taxon>
        <taxon>50 kb inversion clade</taxon>
        <taxon>dalbergioids sensu lato</taxon>
        <taxon>Dalbergieae</taxon>
        <taxon>Pterocarpus clade</taxon>
        <taxon>Arachis</taxon>
    </lineage>
</organism>
<evidence type="ECO:0000313" key="1">
    <source>
        <dbReference type="EMBL" id="RYR00553.1"/>
    </source>
</evidence>
<gene>
    <name evidence="1" type="ORF">Ahy_B07g088674</name>
</gene>
<name>A0A444YF32_ARAHY</name>
<reference evidence="1 2" key="1">
    <citation type="submission" date="2019-01" db="EMBL/GenBank/DDBJ databases">
        <title>Sequencing of cultivated peanut Arachis hypogaea provides insights into genome evolution and oil improvement.</title>
        <authorList>
            <person name="Chen X."/>
        </authorList>
    </citation>
    <scope>NUCLEOTIDE SEQUENCE [LARGE SCALE GENOMIC DNA]</scope>
    <source>
        <strain evidence="2">cv. Fuhuasheng</strain>
        <tissue evidence="1">Leaves</tissue>
    </source>
</reference>
<accession>A0A444YF32</accession>
<dbReference type="Proteomes" id="UP000289738">
    <property type="component" value="Chromosome B07"/>
</dbReference>
<dbReference type="EMBL" id="SDMP01000017">
    <property type="protein sequence ID" value="RYR00553.1"/>
    <property type="molecule type" value="Genomic_DNA"/>
</dbReference>
<comment type="caution">
    <text evidence="1">The sequence shown here is derived from an EMBL/GenBank/DDBJ whole genome shotgun (WGS) entry which is preliminary data.</text>
</comment>
<evidence type="ECO:0000313" key="2">
    <source>
        <dbReference type="Proteomes" id="UP000289738"/>
    </source>
</evidence>
<dbReference type="AlphaFoldDB" id="A0A444YF32"/>
<proteinExistence type="predicted"/>
<keyword evidence="2" id="KW-1185">Reference proteome</keyword>
<protein>
    <submittedName>
        <fullName evidence="1">Uncharacterized protein</fullName>
    </submittedName>
</protein>
<sequence>MQEKLEELEKANVSVICIDLLQNVESRLDPLILISYYDIVAKSNRDRSNQYAANHNDDFIESKSDRQMLLLMKEKIIDELGN</sequence>